<protein>
    <recommendedName>
        <fullName evidence="3">DUF2147 domain-containing protein</fullName>
    </recommendedName>
</protein>
<feature type="signal peptide" evidence="2">
    <location>
        <begin position="1"/>
        <end position="21"/>
    </location>
</feature>
<gene>
    <name evidence="4" type="ORF">GCM10011390_28310</name>
</gene>
<proteinExistence type="predicted"/>
<accession>A0A916ZRA5</accession>
<evidence type="ECO:0000256" key="1">
    <source>
        <dbReference type="SAM" id="MobiDB-lite"/>
    </source>
</evidence>
<keyword evidence="2" id="KW-0732">Signal</keyword>
<comment type="caution">
    <text evidence="4">The sequence shown here is derived from an EMBL/GenBank/DDBJ whole genome shotgun (WGS) entry which is preliminary data.</text>
</comment>
<evidence type="ECO:0000256" key="2">
    <source>
        <dbReference type="SAM" id="SignalP"/>
    </source>
</evidence>
<reference evidence="4" key="2">
    <citation type="submission" date="2020-09" db="EMBL/GenBank/DDBJ databases">
        <authorList>
            <person name="Sun Q."/>
            <person name="Zhou Y."/>
        </authorList>
    </citation>
    <scope>NUCLEOTIDE SEQUENCE</scope>
    <source>
        <strain evidence="4">CGMCC 1.15367</strain>
    </source>
</reference>
<dbReference type="RefSeq" id="WP_188909524.1">
    <property type="nucleotide sequence ID" value="NZ_BMIQ01000004.1"/>
</dbReference>
<evidence type="ECO:0000313" key="4">
    <source>
        <dbReference type="EMBL" id="GGE07600.1"/>
    </source>
</evidence>
<dbReference type="Pfam" id="PF09917">
    <property type="entry name" value="DUF2147"/>
    <property type="match status" value="1"/>
</dbReference>
<keyword evidence="5" id="KW-1185">Reference proteome</keyword>
<sequence>MLRSSLAALCLLSLGAGSALAEEPILGQWRSPGGRIVEVKDCGGQFCATVLTGQHKGKSVGTLSGKGGEYRGTVTDPRDDRDYAGTAKVEGSRLVLEGCALKVFCRKQSWTRA</sequence>
<name>A0A916ZRA5_9HYPH</name>
<dbReference type="EMBL" id="BMIQ01000004">
    <property type="protein sequence ID" value="GGE07600.1"/>
    <property type="molecule type" value="Genomic_DNA"/>
</dbReference>
<feature type="domain" description="DUF2147" evidence="3">
    <location>
        <begin position="67"/>
        <end position="112"/>
    </location>
</feature>
<dbReference type="Gene3D" id="2.40.128.520">
    <property type="match status" value="1"/>
</dbReference>
<feature type="chain" id="PRO_5037754940" description="DUF2147 domain-containing protein" evidence="2">
    <location>
        <begin position="22"/>
        <end position="113"/>
    </location>
</feature>
<evidence type="ECO:0000259" key="3">
    <source>
        <dbReference type="Pfam" id="PF09917"/>
    </source>
</evidence>
<dbReference type="AlphaFoldDB" id="A0A916ZRA5"/>
<dbReference type="Proteomes" id="UP000644699">
    <property type="component" value="Unassembled WGS sequence"/>
</dbReference>
<evidence type="ECO:0000313" key="5">
    <source>
        <dbReference type="Proteomes" id="UP000644699"/>
    </source>
</evidence>
<feature type="region of interest" description="Disordered" evidence="1">
    <location>
        <begin position="57"/>
        <end position="82"/>
    </location>
</feature>
<reference evidence="4" key="1">
    <citation type="journal article" date="2014" name="Int. J. Syst. Evol. Microbiol.">
        <title>Complete genome sequence of Corynebacterium casei LMG S-19264T (=DSM 44701T), isolated from a smear-ripened cheese.</title>
        <authorList>
            <consortium name="US DOE Joint Genome Institute (JGI-PGF)"/>
            <person name="Walter F."/>
            <person name="Albersmeier A."/>
            <person name="Kalinowski J."/>
            <person name="Ruckert C."/>
        </authorList>
    </citation>
    <scope>NUCLEOTIDE SEQUENCE</scope>
    <source>
        <strain evidence="4">CGMCC 1.15367</strain>
    </source>
</reference>
<dbReference type="InterPro" id="IPR019223">
    <property type="entry name" value="DUF2147"/>
</dbReference>
<organism evidence="4 5">
    <name type="scientific">Aureimonas endophytica</name>
    <dbReference type="NCBI Taxonomy" id="2027858"/>
    <lineage>
        <taxon>Bacteria</taxon>
        <taxon>Pseudomonadati</taxon>
        <taxon>Pseudomonadota</taxon>
        <taxon>Alphaproteobacteria</taxon>
        <taxon>Hyphomicrobiales</taxon>
        <taxon>Aurantimonadaceae</taxon>
        <taxon>Aureimonas</taxon>
    </lineage>
</organism>